<gene>
    <name evidence="1" type="ORF">MLD38_006597</name>
</gene>
<organism evidence="1 2">
    <name type="scientific">Melastoma candidum</name>
    <dbReference type="NCBI Taxonomy" id="119954"/>
    <lineage>
        <taxon>Eukaryota</taxon>
        <taxon>Viridiplantae</taxon>
        <taxon>Streptophyta</taxon>
        <taxon>Embryophyta</taxon>
        <taxon>Tracheophyta</taxon>
        <taxon>Spermatophyta</taxon>
        <taxon>Magnoliopsida</taxon>
        <taxon>eudicotyledons</taxon>
        <taxon>Gunneridae</taxon>
        <taxon>Pentapetalae</taxon>
        <taxon>rosids</taxon>
        <taxon>malvids</taxon>
        <taxon>Myrtales</taxon>
        <taxon>Melastomataceae</taxon>
        <taxon>Melastomatoideae</taxon>
        <taxon>Melastomateae</taxon>
        <taxon>Melastoma</taxon>
    </lineage>
</organism>
<keyword evidence="2" id="KW-1185">Reference proteome</keyword>
<dbReference type="Proteomes" id="UP001057402">
    <property type="component" value="Chromosome 3"/>
</dbReference>
<name>A0ACB9RMM2_9MYRT</name>
<accession>A0ACB9RMM2</accession>
<evidence type="ECO:0000313" key="1">
    <source>
        <dbReference type="EMBL" id="KAI4380401.1"/>
    </source>
</evidence>
<protein>
    <submittedName>
        <fullName evidence="1">Uncharacterized protein</fullName>
    </submittedName>
</protein>
<reference evidence="2" key="1">
    <citation type="journal article" date="2023" name="Front. Plant Sci.">
        <title>Chromosomal-level genome assembly of Melastoma candidum provides insights into trichome evolution.</title>
        <authorList>
            <person name="Zhong Y."/>
            <person name="Wu W."/>
            <person name="Sun C."/>
            <person name="Zou P."/>
            <person name="Liu Y."/>
            <person name="Dai S."/>
            <person name="Zhou R."/>
        </authorList>
    </citation>
    <scope>NUCLEOTIDE SEQUENCE [LARGE SCALE GENOMIC DNA]</scope>
</reference>
<comment type="caution">
    <text evidence="1">The sequence shown here is derived from an EMBL/GenBank/DDBJ whole genome shotgun (WGS) entry which is preliminary data.</text>
</comment>
<evidence type="ECO:0000313" key="2">
    <source>
        <dbReference type="Proteomes" id="UP001057402"/>
    </source>
</evidence>
<sequence length="126" mass="13933">MPLKGIWNLAGAHHNPEASLFPPDEPSCSERGPTEEGFRMPNNNICSQAYVPVHFLVMIIPGTCPGKADEFRSGLSILFWDIMEVMGKISANGIRTMRIGEAMDGSLEEIAEHMDCFTRAELKVLI</sequence>
<dbReference type="EMBL" id="CM042882">
    <property type="protein sequence ID" value="KAI4380401.1"/>
    <property type="molecule type" value="Genomic_DNA"/>
</dbReference>
<proteinExistence type="predicted"/>